<reference evidence="2" key="1">
    <citation type="submission" date="2022-01" db="EMBL/GenBank/DDBJ databases">
        <authorList>
            <person name="King R."/>
        </authorList>
    </citation>
    <scope>NUCLEOTIDE SEQUENCE</scope>
</reference>
<feature type="compositionally biased region" description="Low complexity" evidence="1">
    <location>
        <begin position="252"/>
        <end position="261"/>
    </location>
</feature>
<dbReference type="EMBL" id="OU895877">
    <property type="protein sequence ID" value="CAG9801026.1"/>
    <property type="molecule type" value="Genomic_DNA"/>
</dbReference>
<dbReference type="OrthoDB" id="7791495at2759"/>
<evidence type="ECO:0000313" key="2">
    <source>
        <dbReference type="EMBL" id="CAG9801026.1"/>
    </source>
</evidence>
<feature type="compositionally biased region" description="Low complexity" evidence="1">
    <location>
        <begin position="347"/>
        <end position="369"/>
    </location>
</feature>
<evidence type="ECO:0000256" key="1">
    <source>
        <dbReference type="SAM" id="MobiDB-lite"/>
    </source>
</evidence>
<feature type="compositionally biased region" description="Polar residues" evidence="1">
    <location>
        <begin position="191"/>
        <end position="219"/>
    </location>
</feature>
<feature type="compositionally biased region" description="Polar residues" evidence="1">
    <location>
        <begin position="70"/>
        <end position="93"/>
    </location>
</feature>
<feature type="compositionally biased region" description="Basic and acidic residues" evidence="1">
    <location>
        <begin position="283"/>
        <end position="307"/>
    </location>
</feature>
<protein>
    <submittedName>
        <fullName evidence="2">Uncharacterized protein</fullName>
    </submittedName>
</protein>
<organism evidence="2 3">
    <name type="scientific">Chironomus riparius</name>
    <dbReference type="NCBI Taxonomy" id="315576"/>
    <lineage>
        <taxon>Eukaryota</taxon>
        <taxon>Metazoa</taxon>
        <taxon>Ecdysozoa</taxon>
        <taxon>Arthropoda</taxon>
        <taxon>Hexapoda</taxon>
        <taxon>Insecta</taxon>
        <taxon>Pterygota</taxon>
        <taxon>Neoptera</taxon>
        <taxon>Endopterygota</taxon>
        <taxon>Diptera</taxon>
        <taxon>Nematocera</taxon>
        <taxon>Chironomoidea</taxon>
        <taxon>Chironomidae</taxon>
        <taxon>Chironominae</taxon>
        <taxon>Chironomus</taxon>
    </lineage>
</organism>
<dbReference type="AlphaFoldDB" id="A0A9N9WQF2"/>
<feature type="compositionally biased region" description="Basic and acidic residues" evidence="1">
    <location>
        <begin position="220"/>
        <end position="232"/>
    </location>
</feature>
<feature type="compositionally biased region" description="Polar residues" evidence="1">
    <location>
        <begin position="262"/>
        <end position="281"/>
    </location>
</feature>
<feature type="compositionally biased region" description="Low complexity" evidence="1">
    <location>
        <begin position="317"/>
        <end position="333"/>
    </location>
</feature>
<keyword evidence="3" id="KW-1185">Reference proteome</keyword>
<gene>
    <name evidence="2" type="ORF">CHIRRI_LOCUS3961</name>
</gene>
<feature type="region of interest" description="Disordered" evidence="1">
    <location>
        <begin position="60"/>
        <end position="375"/>
    </location>
</feature>
<reference evidence="2" key="2">
    <citation type="submission" date="2022-10" db="EMBL/GenBank/DDBJ databases">
        <authorList>
            <consortium name="ENA_rothamsted_submissions"/>
            <consortium name="culmorum"/>
            <person name="King R."/>
        </authorList>
    </citation>
    <scope>NUCLEOTIDE SEQUENCE</scope>
</reference>
<accession>A0A9N9WQF2</accession>
<evidence type="ECO:0000313" key="3">
    <source>
        <dbReference type="Proteomes" id="UP001153620"/>
    </source>
</evidence>
<name>A0A9N9WQF2_9DIPT</name>
<sequence>MDCYPEYHNHYHHYNSIHNTYFASNNSPSLNRFGSTQLNNEAPQSPLYEGFSRHNLHNHHHLPSNHHFNGQGSSFPPFESNNENSQFYYSNMHQPPPSSYYGTQHPHHQYESYSYPRNIPSNYRYPYGYHQSQHHYPPQLPSHSPHSFYPIQQQQQPQHQPYNNSNSSDHHYNHYPTPPSSSNPQNHQQQGEFNPSTNNLRSNDFSFSSSQIQEGQNSEKLLDKDVNVKHVDTSTINNPNVAKLNESDDKTNNNNKNTRNDQQVSVNPSFEESSDRNSNSPKEIPKDEKAINNKNDDNNTERGEEVAKKHKNESFNENENCVENQQHVQQNEEATPATDYSPESSCKVNKIQQENEKQQQQQQNVTTTNGISKLSEHHNSTAGDLIYSITFDMKLLRVLILLMSTFNGLQITASANIVQTEYFLALNEIQQHLNLSMVTLTMSEEDFTQNVTNLLIQYGENWIRLTNELFERDGFVVDIKNLYRFASTIKSRIKVNISQSLKDIRILIRKNMKFYQIFLKHLLNILNQYVAEIESTLNDDYNLIECWDSYKTVYFEIAFDACNAIYKHSNYQIKYLNNEFEGLRKKITSDIKSTQTLMLKEYMEPFKNRVIIRYYLLKNQQTIYNNIDQDFSKIRTSLQKIEDKMQYGLKDFLKEADQKFSDVYKEIVDCFQYLNNE</sequence>
<dbReference type="Proteomes" id="UP001153620">
    <property type="component" value="Chromosome 1"/>
</dbReference>
<feature type="compositionally biased region" description="Low complexity" evidence="1">
    <location>
        <begin position="150"/>
        <end position="167"/>
    </location>
</feature>
<proteinExistence type="predicted"/>